<keyword evidence="3" id="KW-0804">Transcription</keyword>
<dbReference type="Proteomes" id="UP001604043">
    <property type="component" value="Unassembled WGS sequence"/>
</dbReference>
<dbReference type="SUPFAM" id="SSF55781">
    <property type="entry name" value="GAF domain-like"/>
    <property type="match status" value="1"/>
</dbReference>
<evidence type="ECO:0000259" key="4">
    <source>
        <dbReference type="PROSITE" id="PS51077"/>
    </source>
</evidence>
<evidence type="ECO:0000256" key="2">
    <source>
        <dbReference type="ARBA" id="ARBA00023125"/>
    </source>
</evidence>
<feature type="domain" description="IclR-ED" evidence="5">
    <location>
        <begin position="82"/>
        <end position="265"/>
    </location>
</feature>
<dbReference type="RefSeq" id="WP_051678921.1">
    <property type="nucleotide sequence ID" value="NZ_JBAFUR010000004.1"/>
</dbReference>
<dbReference type="EMBL" id="JBAFUR010000004">
    <property type="protein sequence ID" value="MFG1253773.1"/>
    <property type="molecule type" value="Genomic_DNA"/>
</dbReference>
<dbReference type="InterPro" id="IPR036388">
    <property type="entry name" value="WH-like_DNA-bd_sf"/>
</dbReference>
<evidence type="ECO:0000259" key="5">
    <source>
        <dbReference type="PROSITE" id="PS51078"/>
    </source>
</evidence>
<evidence type="ECO:0000313" key="7">
    <source>
        <dbReference type="Proteomes" id="UP001604043"/>
    </source>
</evidence>
<dbReference type="PANTHER" id="PTHR30136">
    <property type="entry name" value="HELIX-TURN-HELIX TRANSCRIPTIONAL REGULATOR, ICLR FAMILY"/>
    <property type="match status" value="1"/>
</dbReference>
<dbReference type="Pfam" id="PF09339">
    <property type="entry name" value="HTH_IclR"/>
    <property type="match status" value="1"/>
</dbReference>
<gene>
    <name evidence="6" type="ORF">V5F30_16295</name>
</gene>
<comment type="caution">
    <text evidence="6">The sequence shown here is derived from an EMBL/GenBank/DDBJ whole genome shotgun (WGS) entry which is preliminary data.</text>
</comment>
<dbReference type="PROSITE" id="PS51077">
    <property type="entry name" value="HTH_ICLR"/>
    <property type="match status" value="1"/>
</dbReference>
<dbReference type="Gene3D" id="1.10.10.10">
    <property type="entry name" value="Winged helix-like DNA-binding domain superfamily/Winged helix DNA-binding domain"/>
    <property type="match status" value="1"/>
</dbReference>
<dbReference type="SUPFAM" id="SSF46785">
    <property type="entry name" value="Winged helix' DNA-binding domain"/>
    <property type="match status" value="1"/>
</dbReference>
<dbReference type="SMART" id="SM00346">
    <property type="entry name" value="HTH_ICLR"/>
    <property type="match status" value="1"/>
</dbReference>
<dbReference type="InterPro" id="IPR005471">
    <property type="entry name" value="Tscrpt_reg_IclR_N"/>
</dbReference>
<evidence type="ECO:0000256" key="3">
    <source>
        <dbReference type="ARBA" id="ARBA00023163"/>
    </source>
</evidence>
<dbReference type="InterPro" id="IPR029016">
    <property type="entry name" value="GAF-like_dom_sf"/>
</dbReference>
<keyword evidence="7" id="KW-1185">Reference proteome</keyword>
<sequence>MPPAVSKEDKGETTGERGGVQSIERAVAILTEVSRNYGISLADLSRAVGLHSSTTFHLVRTLVAEGMVRQDRETKRYHLGRTIYQLAASASSEVELVSAAMPFLEDLATRTREFSHLALRSGHDIIIAAKVAGDGAFQMTERNGSVRPAHATAVGKVLLAAMGDGQLARYLESAPFAAFTARTITDAERLRAEITSVRAAGIAYDDTEFHDEVRCLAVPIRDFRGEVVAAAGVSGPVWRLSLPRLHELAAQVKDTCALISRELGHRSGTL</sequence>
<accession>A0ABW6ZIX1</accession>
<keyword evidence="1" id="KW-0805">Transcription regulation</keyword>
<dbReference type="InterPro" id="IPR014757">
    <property type="entry name" value="Tscrpt_reg_IclR_C"/>
</dbReference>
<dbReference type="InterPro" id="IPR050707">
    <property type="entry name" value="HTH_MetabolicPath_Reg"/>
</dbReference>
<dbReference type="PROSITE" id="PS51078">
    <property type="entry name" value="ICLR_ED"/>
    <property type="match status" value="1"/>
</dbReference>
<reference evidence="6 7" key="1">
    <citation type="submission" date="2024-02" db="EMBL/GenBank/DDBJ databases">
        <title>Expansion and revision of Xanthobacter and proposal of Roseixanthobacter gen. nov.</title>
        <authorList>
            <person name="Soltysiak M.P.M."/>
            <person name="Jalihal A."/>
            <person name="Ory A."/>
            <person name="Chrisophersen C."/>
            <person name="Lee A.D."/>
            <person name="Boulton J."/>
            <person name="Springer M."/>
        </authorList>
    </citation>
    <scope>NUCLEOTIDE SEQUENCE [LARGE SCALE GENOMIC DNA]</scope>
    <source>
        <strain evidence="6 7">CB5</strain>
    </source>
</reference>
<dbReference type="Pfam" id="PF01614">
    <property type="entry name" value="IclR_C"/>
    <property type="match status" value="1"/>
</dbReference>
<proteinExistence type="predicted"/>
<evidence type="ECO:0000256" key="1">
    <source>
        <dbReference type="ARBA" id="ARBA00023015"/>
    </source>
</evidence>
<name>A0ABW6ZIX1_9HYPH</name>
<evidence type="ECO:0000313" key="6">
    <source>
        <dbReference type="EMBL" id="MFG1253773.1"/>
    </source>
</evidence>
<keyword evidence="2" id="KW-0238">DNA-binding</keyword>
<dbReference type="PANTHER" id="PTHR30136:SF24">
    <property type="entry name" value="HTH-TYPE TRANSCRIPTIONAL REPRESSOR ALLR"/>
    <property type="match status" value="1"/>
</dbReference>
<organism evidence="6 7">
    <name type="scientific">Xanthobacter aminoxidans</name>
    <dbReference type="NCBI Taxonomy" id="186280"/>
    <lineage>
        <taxon>Bacteria</taxon>
        <taxon>Pseudomonadati</taxon>
        <taxon>Pseudomonadota</taxon>
        <taxon>Alphaproteobacteria</taxon>
        <taxon>Hyphomicrobiales</taxon>
        <taxon>Xanthobacteraceae</taxon>
        <taxon>Xanthobacter</taxon>
    </lineage>
</organism>
<dbReference type="Gene3D" id="3.30.450.40">
    <property type="match status" value="1"/>
</dbReference>
<feature type="domain" description="HTH iclR-type" evidence="4">
    <location>
        <begin position="20"/>
        <end position="81"/>
    </location>
</feature>
<protein>
    <submittedName>
        <fullName evidence="6">IclR family transcriptional regulator</fullName>
    </submittedName>
</protein>
<dbReference type="InterPro" id="IPR036390">
    <property type="entry name" value="WH_DNA-bd_sf"/>
</dbReference>